<dbReference type="PANTHER" id="PTHR34614:SF2">
    <property type="entry name" value="TRANSPOSASE IS4-LIKE DOMAIN-CONTAINING PROTEIN"/>
    <property type="match status" value="1"/>
</dbReference>
<dbReference type="InterPro" id="IPR047654">
    <property type="entry name" value="IS1634_transpos"/>
</dbReference>
<evidence type="ECO:0000313" key="1">
    <source>
        <dbReference type="EMBL" id="MBN7772372.1"/>
    </source>
</evidence>
<dbReference type="NCBIfam" id="NF033559">
    <property type="entry name" value="transpos_IS1634"/>
    <property type="match status" value="1"/>
</dbReference>
<dbReference type="SUPFAM" id="SSF53098">
    <property type="entry name" value="Ribonuclease H-like"/>
    <property type="match status" value="1"/>
</dbReference>
<dbReference type="RefSeq" id="WP_206581178.1">
    <property type="nucleotide sequence ID" value="NZ_JAFJZZ010000001.1"/>
</dbReference>
<comment type="caution">
    <text evidence="1">The sequence shown here is derived from an EMBL/GenBank/DDBJ whole genome shotgun (WGS) entry which is preliminary data.</text>
</comment>
<sequence length="569" mass="66118">MFLIKEKRKHGTNLCIVQSYRDPVTKVSKTKRIMNVGYLEDLQKQYDDPIAHFQNVAKQMSEEYGAETKPIYIALDPAKSLEPGIDLIKNFGYTALSALYHELKVDVFFRGQQRSLDIDYSLNSVMKLLVYGGILFPGSIKQIYGNKEQFFDKMEFSLNDIYRSFTYLHRYKTQLQTWIHERICENYGRDTSQMYYYVTKHYFEIGEQDQPCKNDVPKAHRTDPIVQMGLFVDKNGLPVSYELFPRNPVDALILSPEIKKRAQDFGVGKVILVGDNGINSTDNLYYALSSGSGYIVAQSIRGAEKEMRDYVLNQEGYIPFGEECKIKSRIYTRTIRVATASGSKKTISYDEKQIVFYNKKYARCSMAEREDVLLKAKDLIASPGKYNKTTAYGAAKYVQNIEYDKRTGEILQGKQPLHLDQDRLKEEEKYDGYYLFLTSELDERVDDLIDAYRGLWEIEESFKYINSTYHARPVFVSRVEHMHAHYLTCFLSLVLTRILEMKIQKKYPLAQVLQSLRKCNYVHIEGNYYIQSYYDSVLDFIGKNIGIDFSKRYGTLCKIKENIGATKKR</sequence>
<protein>
    <submittedName>
        <fullName evidence="1">IS1634 family transposase</fullName>
    </submittedName>
</protein>
<dbReference type="EMBL" id="JAFJZZ010000001">
    <property type="protein sequence ID" value="MBN7772372.1"/>
    <property type="molecule type" value="Genomic_DNA"/>
</dbReference>
<dbReference type="InterPro" id="IPR012337">
    <property type="entry name" value="RNaseH-like_sf"/>
</dbReference>
<proteinExistence type="predicted"/>
<evidence type="ECO:0000313" key="2">
    <source>
        <dbReference type="Proteomes" id="UP000664545"/>
    </source>
</evidence>
<dbReference type="PANTHER" id="PTHR34614">
    <property type="match status" value="1"/>
</dbReference>
<dbReference type="Proteomes" id="UP000664545">
    <property type="component" value="Unassembled WGS sequence"/>
</dbReference>
<dbReference type="AlphaFoldDB" id="A0A939D778"/>
<reference evidence="1" key="1">
    <citation type="submission" date="2021-02" db="EMBL/GenBank/DDBJ databases">
        <title>Abyssanaerobacter marinus gen.nov., sp., nov, anaerobic bacterium isolated from the Onnuri vent field of Indian Ocean and suggestion of Mogibacteriaceae fam. nov., and proposal of reclassification of ambiguous this family's genus member.</title>
        <authorList>
            <person name="Kim Y.J."/>
            <person name="Yang J.-A."/>
        </authorList>
    </citation>
    <scope>NUCLEOTIDE SEQUENCE</scope>
    <source>
        <strain evidence="1">DSM 2634</strain>
    </source>
</reference>
<name>A0A939D778_CLOAM</name>
<gene>
    <name evidence="1" type="ORF">JYB65_03260</name>
</gene>
<organism evidence="1 2">
    <name type="scientific">Clostridium aminobutyricum</name>
    <dbReference type="NCBI Taxonomy" id="33953"/>
    <lineage>
        <taxon>Bacteria</taxon>
        <taxon>Bacillati</taxon>
        <taxon>Bacillota</taxon>
        <taxon>Clostridia</taxon>
        <taxon>Eubacteriales</taxon>
        <taxon>Clostridiaceae</taxon>
        <taxon>Clostridium</taxon>
    </lineage>
</organism>
<accession>A0A939D778</accession>
<keyword evidence="2" id="KW-1185">Reference proteome</keyword>